<feature type="transmembrane region" description="Helical" evidence="8">
    <location>
        <begin position="187"/>
        <end position="210"/>
    </location>
</feature>
<dbReference type="InterPro" id="IPR000742">
    <property type="entry name" value="EGF"/>
</dbReference>
<reference evidence="10" key="1">
    <citation type="submission" date="2025-08" db="UniProtKB">
        <authorList>
            <consortium name="Ensembl"/>
        </authorList>
    </citation>
    <scope>IDENTIFICATION</scope>
</reference>
<evidence type="ECO:0000256" key="1">
    <source>
        <dbReference type="ARBA" id="ARBA00004613"/>
    </source>
</evidence>
<evidence type="ECO:0000256" key="7">
    <source>
        <dbReference type="SAM" id="MobiDB-lite"/>
    </source>
</evidence>
<dbReference type="PANTHER" id="PTHR10740:SF14">
    <property type="entry name" value="EGF-LIKE DOMAIN-CONTAINING PROTEIN"/>
    <property type="match status" value="1"/>
</dbReference>
<dbReference type="GO" id="GO:0008284">
    <property type="term" value="P:positive regulation of cell population proliferation"/>
    <property type="evidence" value="ECO:0007669"/>
    <property type="project" value="TreeGrafter"/>
</dbReference>
<feature type="disulfide bond" evidence="6">
    <location>
        <begin position="159"/>
        <end position="168"/>
    </location>
</feature>
<dbReference type="PROSITE" id="PS50026">
    <property type="entry name" value="EGF_3"/>
    <property type="match status" value="1"/>
</dbReference>
<keyword evidence="8" id="KW-1133">Transmembrane helix</keyword>
<keyword evidence="8" id="KW-0472">Membrane</keyword>
<evidence type="ECO:0000313" key="10">
    <source>
        <dbReference type="Ensembl" id="ENSEBUP00000012333.1"/>
    </source>
</evidence>
<keyword evidence="4" id="KW-0732">Signal</keyword>
<evidence type="ECO:0000259" key="9">
    <source>
        <dbReference type="PROSITE" id="PS50026"/>
    </source>
</evidence>
<evidence type="ECO:0000256" key="2">
    <source>
        <dbReference type="ARBA" id="ARBA00022525"/>
    </source>
</evidence>
<dbReference type="Proteomes" id="UP000694388">
    <property type="component" value="Unplaced"/>
</dbReference>
<feature type="domain" description="EGF-like" evidence="9">
    <location>
        <begin position="125"/>
        <end position="169"/>
    </location>
</feature>
<reference evidence="10" key="2">
    <citation type="submission" date="2025-09" db="UniProtKB">
        <authorList>
            <consortium name="Ensembl"/>
        </authorList>
    </citation>
    <scope>IDENTIFICATION</scope>
</reference>
<dbReference type="Gene3D" id="2.10.25.10">
    <property type="entry name" value="Laminin"/>
    <property type="match status" value="1"/>
</dbReference>
<keyword evidence="5 6" id="KW-1015">Disulfide bond</keyword>
<dbReference type="Ensembl" id="ENSEBUT00000012909.1">
    <property type="protein sequence ID" value="ENSEBUP00000012333.1"/>
    <property type="gene ID" value="ENSEBUG00000007862.1"/>
</dbReference>
<dbReference type="PROSITE" id="PS00022">
    <property type="entry name" value="EGF_1"/>
    <property type="match status" value="1"/>
</dbReference>
<organism evidence="10 11">
    <name type="scientific">Eptatretus burgeri</name>
    <name type="common">Inshore hagfish</name>
    <dbReference type="NCBI Taxonomy" id="7764"/>
    <lineage>
        <taxon>Eukaryota</taxon>
        <taxon>Metazoa</taxon>
        <taxon>Chordata</taxon>
        <taxon>Craniata</taxon>
        <taxon>Vertebrata</taxon>
        <taxon>Cyclostomata</taxon>
        <taxon>Myxini</taxon>
        <taxon>Myxiniformes</taxon>
        <taxon>Myxinidae</taxon>
        <taxon>Eptatretinae</taxon>
        <taxon>Eptatretus</taxon>
    </lineage>
</organism>
<evidence type="ECO:0000256" key="8">
    <source>
        <dbReference type="SAM" id="Phobius"/>
    </source>
</evidence>
<accession>A0A8C4QB73</accession>
<dbReference type="PANTHER" id="PTHR10740">
    <property type="entry name" value="TRANSFORMING GROWTH FACTOR ALPHA"/>
    <property type="match status" value="1"/>
</dbReference>
<evidence type="ECO:0000256" key="3">
    <source>
        <dbReference type="ARBA" id="ARBA00022536"/>
    </source>
</evidence>
<keyword evidence="11" id="KW-1185">Reference proteome</keyword>
<name>A0A8C4QB73_EPTBU</name>
<dbReference type="PROSITE" id="PS01186">
    <property type="entry name" value="EGF_2"/>
    <property type="match status" value="1"/>
</dbReference>
<keyword evidence="8" id="KW-0812">Transmembrane</keyword>
<keyword evidence="3 6" id="KW-0245">EGF-like domain</keyword>
<comment type="subcellular location">
    <subcellularLocation>
        <location evidence="1">Secreted</location>
    </subcellularLocation>
</comment>
<dbReference type="AlphaFoldDB" id="A0A8C4QB73"/>
<feature type="compositionally biased region" description="Basic residues" evidence="7">
    <location>
        <begin position="20"/>
        <end position="30"/>
    </location>
</feature>
<protein>
    <recommendedName>
        <fullName evidence="9">EGF-like domain-containing protein</fullName>
    </recommendedName>
</protein>
<keyword evidence="2" id="KW-0964">Secreted</keyword>
<feature type="region of interest" description="Disordered" evidence="7">
    <location>
        <begin position="1"/>
        <end position="37"/>
    </location>
</feature>
<evidence type="ECO:0000256" key="5">
    <source>
        <dbReference type="ARBA" id="ARBA00023157"/>
    </source>
</evidence>
<dbReference type="GO" id="GO:0045840">
    <property type="term" value="P:positive regulation of mitotic nuclear division"/>
    <property type="evidence" value="ECO:0007669"/>
    <property type="project" value="TreeGrafter"/>
</dbReference>
<evidence type="ECO:0000313" key="11">
    <source>
        <dbReference type="Proteomes" id="UP000694388"/>
    </source>
</evidence>
<comment type="caution">
    <text evidence="6">Lacks conserved residue(s) required for the propagation of feature annotation.</text>
</comment>
<proteinExistence type="predicted"/>
<evidence type="ECO:0000256" key="4">
    <source>
        <dbReference type="ARBA" id="ARBA00022729"/>
    </source>
</evidence>
<sequence length="235" mass="26171">MAGKQDVFRTLGERGTGFSGKRRHVPRLARSRPPSTPARTRIIPVCNCQHLCFLLSPPQNSKPLTYDLNLSLFIYLFILLLSDSVPALLKGCEGSTGGYNASTATKPISQMSEPRAMHSTKFGHNEQPCSAERQSFCHNGECVMILGVVRDEAIMSCRCHSGYEGVRCDQRHLLRSSDPKDGMPNPLVLSIAALTVSCMSFLVSCLVIFIRRRYVSSTCTITRERKKLPMSNYIR</sequence>
<dbReference type="SUPFAM" id="SSF57196">
    <property type="entry name" value="EGF/Laminin"/>
    <property type="match status" value="1"/>
</dbReference>
<dbReference type="GO" id="GO:0005576">
    <property type="term" value="C:extracellular region"/>
    <property type="evidence" value="ECO:0007669"/>
    <property type="project" value="UniProtKB-SubCell"/>
</dbReference>
<evidence type="ECO:0000256" key="6">
    <source>
        <dbReference type="PROSITE-ProRule" id="PRU00076"/>
    </source>
</evidence>
<feature type="transmembrane region" description="Helical" evidence="8">
    <location>
        <begin position="64"/>
        <end position="81"/>
    </location>
</feature>
<dbReference type="GO" id="GO:0007173">
    <property type="term" value="P:epidermal growth factor receptor signaling pathway"/>
    <property type="evidence" value="ECO:0007669"/>
    <property type="project" value="TreeGrafter"/>
</dbReference>